<dbReference type="AlphaFoldDB" id="A0A0A9GQI3"/>
<organism evidence="1">
    <name type="scientific">Arundo donax</name>
    <name type="common">Giant reed</name>
    <name type="synonym">Donax arundinaceus</name>
    <dbReference type="NCBI Taxonomy" id="35708"/>
    <lineage>
        <taxon>Eukaryota</taxon>
        <taxon>Viridiplantae</taxon>
        <taxon>Streptophyta</taxon>
        <taxon>Embryophyta</taxon>
        <taxon>Tracheophyta</taxon>
        <taxon>Spermatophyta</taxon>
        <taxon>Magnoliopsida</taxon>
        <taxon>Liliopsida</taxon>
        <taxon>Poales</taxon>
        <taxon>Poaceae</taxon>
        <taxon>PACMAD clade</taxon>
        <taxon>Arundinoideae</taxon>
        <taxon>Arundineae</taxon>
        <taxon>Arundo</taxon>
    </lineage>
</organism>
<proteinExistence type="predicted"/>
<accession>A0A0A9GQI3</accession>
<dbReference type="EMBL" id="GBRH01174948">
    <property type="protein sequence ID" value="JAE22948.1"/>
    <property type="molecule type" value="Transcribed_RNA"/>
</dbReference>
<protein>
    <submittedName>
        <fullName evidence="1">Uncharacterized protein</fullName>
    </submittedName>
</protein>
<reference evidence="1" key="2">
    <citation type="journal article" date="2015" name="Data Brief">
        <title>Shoot transcriptome of the giant reed, Arundo donax.</title>
        <authorList>
            <person name="Barrero R.A."/>
            <person name="Guerrero F.D."/>
            <person name="Moolhuijzen P."/>
            <person name="Goolsby J.A."/>
            <person name="Tidwell J."/>
            <person name="Bellgard S.E."/>
            <person name="Bellgard M.I."/>
        </authorList>
    </citation>
    <scope>NUCLEOTIDE SEQUENCE</scope>
    <source>
        <tissue evidence="1">Shoot tissue taken approximately 20 cm above the soil surface</tissue>
    </source>
</reference>
<sequence length="34" mass="3990">MTTATKQDAHCADQIYRQIKQWQLIPVKNLCTLE</sequence>
<evidence type="ECO:0000313" key="1">
    <source>
        <dbReference type="EMBL" id="JAE22948.1"/>
    </source>
</evidence>
<reference evidence="1" key="1">
    <citation type="submission" date="2014-09" db="EMBL/GenBank/DDBJ databases">
        <authorList>
            <person name="Magalhaes I.L.F."/>
            <person name="Oliveira U."/>
            <person name="Santos F.R."/>
            <person name="Vidigal T.H.D.A."/>
            <person name="Brescovit A.D."/>
            <person name="Santos A.J."/>
        </authorList>
    </citation>
    <scope>NUCLEOTIDE SEQUENCE</scope>
    <source>
        <tissue evidence="1">Shoot tissue taken approximately 20 cm above the soil surface</tissue>
    </source>
</reference>
<name>A0A0A9GQI3_ARUDO</name>